<feature type="binding site" evidence="8">
    <location>
        <position position="296"/>
    </location>
    <ligand>
        <name>Mg(2+)</name>
        <dbReference type="ChEBI" id="CHEBI:18420"/>
        <label>2</label>
    </ligand>
</feature>
<evidence type="ECO:0000256" key="2">
    <source>
        <dbReference type="ARBA" id="ARBA00022598"/>
    </source>
</evidence>
<evidence type="ECO:0000256" key="5">
    <source>
        <dbReference type="ARBA" id="ARBA00022755"/>
    </source>
</evidence>
<dbReference type="EC" id="6.3.5.3" evidence="8"/>
<feature type="binding site" evidence="8">
    <location>
        <position position="428"/>
    </location>
    <ligand>
        <name>substrate</name>
    </ligand>
</feature>
<feature type="binding site" evidence="8">
    <location>
        <position position="270"/>
    </location>
    <ligand>
        <name>ATP</name>
        <dbReference type="ChEBI" id="CHEBI:30616"/>
    </ligand>
</feature>
<evidence type="ECO:0000313" key="13">
    <source>
        <dbReference type="Proteomes" id="UP000268469"/>
    </source>
</evidence>
<dbReference type="Gene3D" id="1.10.8.750">
    <property type="entry name" value="Phosphoribosylformylglycinamidine synthase, linker domain"/>
    <property type="match status" value="1"/>
</dbReference>
<dbReference type="HAMAP" id="MF_00420">
    <property type="entry name" value="PurL_2"/>
    <property type="match status" value="1"/>
</dbReference>
<feature type="domain" description="PurM-like C-terminal" evidence="10">
    <location>
        <begin position="389"/>
        <end position="542"/>
    </location>
</feature>
<protein>
    <recommendedName>
        <fullName evidence="8">Phosphoribosylformylglycinamidine synthase subunit PurL</fullName>
        <shortName evidence="8">FGAM synthase</shortName>
        <ecNumber evidence="8">6.3.5.3</ecNumber>
    </recommendedName>
    <alternativeName>
        <fullName evidence="8">Formylglycinamide ribonucleotide amidotransferase subunit II</fullName>
        <shortName evidence="8">FGAR amidotransferase II</shortName>
        <shortName evidence="8">FGAR-AT II</shortName>
    </alternativeName>
    <alternativeName>
        <fullName evidence="8">Glutamine amidotransferase PurL</fullName>
    </alternativeName>
    <alternativeName>
        <fullName evidence="8">Phosphoribosylformylglycinamidine synthase subunit II</fullName>
    </alternativeName>
</protein>
<evidence type="ECO:0000256" key="7">
    <source>
        <dbReference type="ARBA" id="ARBA00022842"/>
    </source>
</evidence>
<dbReference type="InterPro" id="IPR016188">
    <property type="entry name" value="PurM-like_N"/>
</dbReference>
<keyword evidence="1 8" id="KW-0963">Cytoplasm</keyword>
<evidence type="ECO:0000256" key="6">
    <source>
        <dbReference type="ARBA" id="ARBA00022840"/>
    </source>
</evidence>
<proteinExistence type="inferred from homology"/>
<dbReference type="GO" id="GO:0005737">
    <property type="term" value="C:cytoplasm"/>
    <property type="evidence" value="ECO:0007669"/>
    <property type="project" value="UniProtKB-SubCell"/>
</dbReference>
<dbReference type="Gene3D" id="3.90.650.10">
    <property type="entry name" value="PurM-like C-terminal domain"/>
    <property type="match status" value="2"/>
</dbReference>
<feature type="domain" description="PurM-like C-terminal" evidence="10">
    <location>
        <begin position="765"/>
        <end position="904"/>
    </location>
</feature>
<dbReference type="InterPro" id="IPR036921">
    <property type="entry name" value="PurM-like_N_sf"/>
</dbReference>
<comment type="subcellular location">
    <subcellularLocation>
        <location evidence="8">Cytoplasm</location>
    </subcellularLocation>
</comment>
<keyword evidence="7 8" id="KW-0460">Magnesium</keyword>
<feature type="active site" description="Proton acceptor" evidence="8">
    <location>
        <position position="274"/>
    </location>
</feature>
<feature type="active site" evidence="8">
    <location>
        <position position="211"/>
    </location>
</feature>
<feature type="binding site" evidence="8">
    <location>
        <position position="723"/>
    </location>
    <ligand>
        <name>ATP</name>
        <dbReference type="ChEBI" id="CHEBI:30616"/>
    </ligand>
</feature>
<dbReference type="Gene3D" id="3.30.1280.10">
    <property type="entry name" value="Phosphoribosylformylglycinamidine synthase subunit PurS"/>
    <property type="match status" value="2"/>
</dbReference>
<dbReference type="InterPro" id="IPR036676">
    <property type="entry name" value="PurM-like_C_sf"/>
</dbReference>
<dbReference type="InterPro" id="IPR010074">
    <property type="entry name" value="PRibForGlyAmidine_synth_PurL"/>
</dbReference>
<keyword evidence="5 8" id="KW-0658">Purine biosynthesis</keyword>
<dbReference type="Pfam" id="PF02769">
    <property type="entry name" value="AIRS_C"/>
    <property type="match status" value="2"/>
</dbReference>
<evidence type="ECO:0000259" key="11">
    <source>
        <dbReference type="Pfam" id="PF18072"/>
    </source>
</evidence>
<dbReference type="NCBIfam" id="TIGR01736">
    <property type="entry name" value="FGAM_synth_II"/>
    <property type="match status" value="1"/>
</dbReference>
<feature type="binding site" evidence="8">
    <location>
        <position position="456"/>
    </location>
    <ligand>
        <name>Mg(2+)</name>
        <dbReference type="ChEBI" id="CHEBI:18420"/>
        <label>2</label>
    </ligand>
</feature>
<dbReference type="PANTHER" id="PTHR43555">
    <property type="entry name" value="PHOSPHORIBOSYLFORMYLGLYCINAMIDINE SYNTHASE SUBUNIT PURL"/>
    <property type="match status" value="1"/>
</dbReference>
<feature type="domain" description="PurM-like N-terminal" evidence="9">
    <location>
        <begin position="254"/>
        <end position="379"/>
    </location>
</feature>
<comment type="caution">
    <text evidence="12">The sequence shown here is derived from an EMBL/GenBank/DDBJ whole genome shotgun (WGS) entry which is preliminary data.</text>
</comment>
<dbReference type="GO" id="GO:0004642">
    <property type="term" value="F:phosphoribosylformylglycinamidine synthase activity"/>
    <property type="evidence" value="ECO:0007669"/>
    <property type="project" value="UniProtKB-UniRule"/>
</dbReference>
<feature type="domain" description="Phosphoribosylformylglycinamidine synthase linker" evidence="11">
    <location>
        <begin position="167"/>
        <end position="215"/>
    </location>
</feature>
<keyword evidence="4 8" id="KW-0547">Nucleotide-binding</keyword>
<dbReference type="Proteomes" id="UP000268469">
    <property type="component" value="Unassembled WGS sequence"/>
</dbReference>
<name>A0A660SLN0_UNCW3</name>
<evidence type="ECO:0000256" key="1">
    <source>
        <dbReference type="ARBA" id="ARBA00022490"/>
    </source>
</evidence>
<reference evidence="12 13" key="1">
    <citation type="submission" date="2018-06" db="EMBL/GenBank/DDBJ databases">
        <title>Extensive metabolic versatility and redundancy in microbially diverse, dynamic hydrothermal sediments.</title>
        <authorList>
            <person name="Dombrowski N."/>
            <person name="Teske A."/>
            <person name="Baker B.J."/>
        </authorList>
    </citation>
    <scope>NUCLEOTIDE SEQUENCE [LARGE SCALE GENOMIC DNA]</scope>
    <source>
        <strain evidence="12">B36_G15</strain>
    </source>
</reference>
<dbReference type="Pfam" id="PF00586">
    <property type="entry name" value="AIRS"/>
    <property type="match status" value="2"/>
</dbReference>
<dbReference type="CDD" id="cd02204">
    <property type="entry name" value="PurL_repeat2"/>
    <property type="match status" value="1"/>
</dbReference>
<feature type="binding site" evidence="8">
    <location>
        <position position="272"/>
    </location>
    <ligand>
        <name>Mg(2+)</name>
        <dbReference type="ChEBI" id="CHEBI:18420"/>
        <label>1</label>
    </ligand>
</feature>
<feature type="binding site" evidence="8">
    <location>
        <position position="295"/>
    </location>
    <ligand>
        <name>substrate</name>
    </ligand>
</feature>
<evidence type="ECO:0000256" key="8">
    <source>
        <dbReference type="HAMAP-Rule" id="MF_00420"/>
    </source>
</evidence>
<dbReference type="SUPFAM" id="SSF56042">
    <property type="entry name" value="PurM C-terminal domain-like"/>
    <property type="match status" value="2"/>
</dbReference>
<dbReference type="AlphaFoldDB" id="A0A660SLN0"/>
<evidence type="ECO:0000256" key="4">
    <source>
        <dbReference type="ARBA" id="ARBA00022741"/>
    </source>
</evidence>
<comment type="subunit">
    <text evidence="8">Monomer. Part of the FGAM synthase complex composed of 1 PurL, 1 PurQ and 2 PurS subunits.</text>
</comment>
<dbReference type="InterPro" id="IPR036604">
    <property type="entry name" value="PurS-like_sf"/>
</dbReference>
<gene>
    <name evidence="8 12" type="primary">purL</name>
    <name evidence="12" type="ORF">DRP53_00805</name>
</gene>
<dbReference type="SUPFAM" id="SSF55326">
    <property type="entry name" value="PurM N-terminal domain-like"/>
    <property type="match status" value="2"/>
</dbReference>
<dbReference type="InterPro" id="IPR041609">
    <property type="entry name" value="PurL_linker"/>
</dbReference>
<dbReference type="CDD" id="cd02203">
    <property type="entry name" value="PurL_repeat1"/>
    <property type="match status" value="1"/>
</dbReference>
<comment type="pathway">
    <text evidence="8">Purine metabolism; IMP biosynthesis via de novo pathway; 5-amino-1-(5-phospho-D-ribosyl)imidazole from N(2)-formyl-N(1)-(5-phospho-D-ribosyl)glycinamide: step 1/2.</text>
</comment>
<evidence type="ECO:0000313" key="12">
    <source>
        <dbReference type="EMBL" id="RKX71657.1"/>
    </source>
</evidence>
<feature type="binding site" evidence="8">
    <location>
        <position position="726"/>
    </location>
    <ligand>
        <name>substrate</name>
    </ligand>
</feature>
<feature type="binding site" evidence="8">
    <location>
        <position position="686"/>
    </location>
    <ligand>
        <name>ATP</name>
        <dbReference type="ChEBI" id="CHEBI:30616"/>
    </ligand>
</feature>
<dbReference type="InterPro" id="IPR010918">
    <property type="entry name" value="PurM-like_C_dom"/>
</dbReference>
<dbReference type="GO" id="GO:0000287">
    <property type="term" value="F:magnesium ion binding"/>
    <property type="evidence" value="ECO:0007669"/>
    <property type="project" value="UniProtKB-UniRule"/>
</dbReference>
<dbReference type="Pfam" id="PF18072">
    <property type="entry name" value="FGAR-AT_linker"/>
    <property type="match status" value="1"/>
</dbReference>
<keyword evidence="6 8" id="KW-0067">ATP-binding</keyword>
<dbReference type="Gene3D" id="3.30.1330.10">
    <property type="entry name" value="PurM-like, N-terminal domain"/>
    <property type="match status" value="2"/>
</dbReference>
<sequence>MVHRVEVRKRYPDKRGERIIAGMGLLGVTGIDKVEVIDVYYLYGISDVEARRIAEELLTDPVGEEYRLGKFDCDGTEIEITYNPGVEDPVTPSALRAIADLGIKIEHFKTAKRYIFSGDLDPETLNTVATRLLYNPLIEHIVTGDEEFPETTYRFKLIHIPLEGDLVAISKRYGLALNRIEMERIQEYFRKIGRPPTDIELETIAQTWSEHCVHKTFKGRIEYEGRVFENLIKETIFAVVEELKPGWCLSVFHDNSGVVEFDDEYGVCFKVETHNHPSALEPYGGAATGIGGVIRDILGTGQGAKPILSTDVFCFGEPDIGYDELPEGVLHPKRIISGVVGGVRDYGNRMGIPTASGAVFYHPSFLSNPLVFCGCLGIIPKKNIKKELKPGYRVILVGGKTGRDGIHGVTFASQELDSESQSLSSCVQIGNPIEEKKILDLIIRARDLGLIRSITDCGGGGLSSAVGEMGRELGVEVHLERVPLKYTGLTYTEIWISEAQERMVIATRPEDVDRLINLFAEEGVEAVEIGRFTGDRMLRLYYEGNKVGELEMEFLHKGIPKVVRKARWEKREELIRPEPIPLDSAFLKVLGSYNIASKEWIIRQYDHEVQARTIVKPLVGRCCDGPSDGIVIWPRLEKRSGLAVGCGLFPRYGQIDPYHMAASAIDEAIRNIVAVGADPSRIALLDNFCFGSPEREEVMGAIVRACLACYEIGLAYGTPFISGKDSLYNEYIDPVGNPRPILPTLLVSSIGLIPGGKVVTTDLKEEGNLLYLIGRSKEELGGSEYFYQLGIETGIVPKVDPEVGKKIYLCLHRAINEGLIQACHDLSEGGLGVALAEMVIGGRVGAEIDIDRIDFDGKARPDLILFSESNSRFLVEIRPEDETRINTIFSGLPHYRIGKVGNDHLSIRSGGKTILEFSIDTLVTTWKHKPVL</sequence>
<organism evidence="12 13">
    <name type="scientific">candidate division WOR-3 bacterium</name>
    <dbReference type="NCBI Taxonomy" id="2052148"/>
    <lineage>
        <taxon>Bacteria</taxon>
        <taxon>Bacteria division WOR-3</taxon>
    </lineage>
</organism>
<dbReference type="GO" id="GO:0006189">
    <property type="term" value="P:'de novo' IMP biosynthetic process"/>
    <property type="evidence" value="ECO:0007669"/>
    <property type="project" value="UniProtKB-UniRule"/>
</dbReference>
<comment type="caution">
    <text evidence="8">Lacks conserved residue(s) required for the propagation of feature annotation.</text>
</comment>
<dbReference type="EMBL" id="QNBE01000004">
    <property type="protein sequence ID" value="RKX71657.1"/>
    <property type="molecule type" value="Genomic_DNA"/>
</dbReference>
<dbReference type="GO" id="GO:0005524">
    <property type="term" value="F:ATP binding"/>
    <property type="evidence" value="ECO:0007669"/>
    <property type="project" value="UniProtKB-UniRule"/>
</dbReference>
<dbReference type="PANTHER" id="PTHR43555:SF1">
    <property type="entry name" value="PHOSPHORIBOSYLFORMYLGLYCINAMIDINE SYNTHASE SUBUNIT PURL"/>
    <property type="match status" value="1"/>
</dbReference>
<keyword evidence="3 8" id="KW-0479">Metal-binding</keyword>
<accession>A0A660SLN0</accession>
<evidence type="ECO:0000256" key="3">
    <source>
        <dbReference type="ARBA" id="ARBA00022723"/>
    </source>
</evidence>
<evidence type="ECO:0000259" key="9">
    <source>
        <dbReference type="Pfam" id="PF00586"/>
    </source>
</evidence>
<comment type="similarity">
    <text evidence="8">Belongs to the FGAMS family.</text>
</comment>
<dbReference type="SUPFAM" id="SSF82697">
    <property type="entry name" value="PurS-like"/>
    <property type="match status" value="2"/>
</dbReference>
<dbReference type="UniPathway" id="UPA00074">
    <property type="reaction ID" value="UER00128"/>
</dbReference>
<comment type="catalytic activity">
    <reaction evidence="8">
        <text>N(2)-formyl-N(1)-(5-phospho-beta-D-ribosyl)glycinamide + L-glutamine + ATP + H2O = 2-formamido-N(1)-(5-O-phospho-beta-D-ribosyl)acetamidine + L-glutamate + ADP + phosphate + H(+)</text>
        <dbReference type="Rhea" id="RHEA:17129"/>
        <dbReference type="ChEBI" id="CHEBI:15377"/>
        <dbReference type="ChEBI" id="CHEBI:15378"/>
        <dbReference type="ChEBI" id="CHEBI:29985"/>
        <dbReference type="ChEBI" id="CHEBI:30616"/>
        <dbReference type="ChEBI" id="CHEBI:43474"/>
        <dbReference type="ChEBI" id="CHEBI:58359"/>
        <dbReference type="ChEBI" id="CHEBI:147286"/>
        <dbReference type="ChEBI" id="CHEBI:147287"/>
        <dbReference type="ChEBI" id="CHEBI:456216"/>
        <dbReference type="EC" id="6.3.5.3"/>
    </reaction>
</comment>
<feature type="domain" description="PurM-like N-terminal" evidence="9">
    <location>
        <begin position="630"/>
        <end position="727"/>
    </location>
</feature>
<keyword evidence="2 8" id="KW-0436">Ligase</keyword>
<comment type="function">
    <text evidence="8">Part of the phosphoribosylformylglycinamidine synthase complex involved in the purines biosynthetic pathway. Catalyzes the ATP-dependent conversion of formylglycinamide ribonucleotide (FGAR) and glutamine to yield formylglycinamidine ribonucleotide (FGAM) and glutamate. The FGAM synthase complex is composed of three subunits. PurQ produces an ammonia molecule by converting glutamine to glutamate. PurL transfers the ammonia molecule to FGAR to form FGAM in an ATP-dependent manner. PurS interacts with PurQ and PurL and is thought to assist in the transfer of the ammonia molecule from PurQ to PurL.</text>
</comment>
<evidence type="ECO:0000259" key="10">
    <source>
        <dbReference type="Pfam" id="PF02769"/>
    </source>
</evidence>